<accession>A0A915J3D9</accession>
<feature type="region of interest" description="Disordered" evidence="1">
    <location>
        <begin position="101"/>
        <end position="202"/>
    </location>
</feature>
<proteinExistence type="predicted"/>
<dbReference type="InterPro" id="IPR042505">
    <property type="entry name" value="DYNC2I1"/>
</dbReference>
<evidence type="ECO:0000256" key="1">
    <source>
        <dbReference type="SAM" id="MobiDB-lite"/>
    </source>
</evidence>
<feature type="compositionally biased region" description="Polar residues" evidence="1">
    <location>
        <begin position="295"/>
        <end position="308"/>
    </location>
</feature>
<feature type="region of interest" description="Disordered" evidence="1">
    <location>
        <begin position="15"/>
        <end position="36"/>
    </location>
</feature>
<keyword evidence="2" id="KW-1185">Reference proteome</keyword>
<dbReference type="PANTHER" id="PTHR16022:SF0">
    <property type="entry name" value="CYTOPLASMIC DYNEIN 2 INTERMEDIATE CHAIN 1"/>
    <property type="match status" value="1"/>
</dbReference>
<dbReference type="GO" id="GO:0042073">
    <property type="term" value="P:intraciliary transport"/>
    <property type="evidence" value="ECO:0007669"/>
    <property type="project" value="InterPro"/>
</dbReference>
<feature type="compositionally biased region" description="Basic and acidic residues" evidence="1">
    <location>
        <begin position="188"/>
        <end position="197"/>
    </location>
</feature>
<dbReference type="PANTHER" id="PTHR16022">
    <property type="entry name" value="WD REPEAT DOMAIN 60"/>
    <property type="match status" value="1"/>
</dbReference>
<evidence type="ECO:0000313" key="3">
    <source>
        <dbReference type="WBParaSite" id="nRc.2.0.1.t20921-RA"/>
    </source>
</evidence>
<dbReference type="WBParaSite" id="nRc.2.0.1.t20921-RA">
    <property type="protein sequence ID" value="nRc.2.0.1.t20921-RA"/>
    <property type="gene ID" value="nRc.2.0.1.g20921"/>
</dbReference>
<feature type="region of interest" description="Disordered" evidence="1">
    <location>
        <begin position="286"/>
        <end position="308"/>
    </location>
</feature>
<dbReference type="AlphaFoldDB" id="A0A915J3D9"/>
<protein>
    <submittedName>
        <fullName evidence="3">Uncharacterized protein</fullName>
    </submittedName>
</protein>
<dbReference type="GO" id="GO:0005929">
    <property type="term" value="C:cilium"/>
    <property type="evidence" value="ECO:0007669"/>
    <property type="project" value="GOC"/>
</dbReference>
<feature type="compositionally biased region" description="Polar residues" evidence="1">
    <location>
        <begin position="176"/>
        <end position="187"/>
    </location>
</feature>
<dbReference type="GO" id="GO:0045504">
    <property type="term" value="F:dynein heavy chain binding"/>
    <property type="evidence" value="ECO:0007669"/>
    <property type="project" value="InterPro"/>
</dbReference>
<feature type="compositionally biased region" description="Basic and acidic residues" evidence="1">
    <location>
        <begin position="155"/>
        <end position="170"/>
    </location>
</feature>
<reference evidence="3" key="1">
    <citation type="submission" date="2022-11" db="UniProtKB">
        <authorList>
            <consortium name="WormBaseParasite"/>
        </authorList>
    </citation>
    <scope>IDENTIFICATION</scope>
</reference>
<dbReference type="GO" id="GO:0005868">
    <property type="term" value="C:cytoplasmic dynein complex"/>
    <property type="evidence" value="ECO:0007669"/>
    <property type="project" value="InterPro"/>
</dbReference>
<organism evidence="2 3">
    <name type="scientific">Romanomermis culicivorax</name>
    <name type="common">Nematode worm</name>
    <dbReference type="NCBI Taxonomy" id="13658"/>
    <lineage>
        <taxon>Eukaryota</taxon>
        <taxon>Metazoa</taxon>
        <taxon>Ecdysozoa</taxon>
        <taxon>Nematoda</taxon>
        <taxon>Enoplea</taxon>
        <taxon>Dorylaimia</taxon>
        <taxon>Mermithida</taxon>
        <taxon>Mermithoidea</taxon>
        <taxon>Mermithidae</taxon>
        <taxon>Romanomermis</taxon>
    </lineage>
</organism>
<sequence length="370" mass="41679">MIFAEGHKCFTATATPAIRPAPPTGTTTASTSESDSNAKASLTRIVKGNFVSSRLTASEAAALTSWYKMVRGLSGSDHGSTGNGLDVAVTKNNITPNLLKEATKNKHKQEKVEKSNPKAKVVGAPDVRPSKSKISESKPIAVPKTFKQNAGPKVSSDKDKLEPLVRESSRTKIKSPRTQTNFPSNRIESSKEPKTSDDLENDDVDYEYEDDFEDYEDDFEDDISSKIDAEIEENSIGEDSIRSTTKQDIKELSYNTNLTFDDRKLMKKRIIVSRFFSVLEDIMSTETTSNERQKQHPTQQQKRPSSSRINFVSAEKTEAQMKVTAHVRRRYHDLKRILDLDYAKFDIYDCAPVRDYEFFMSTYGKSNRKQ</sequence>
<name>A0A915J3D9_ROMCU</name>
<dbReference type="Proteomes" id="UP000887565">
    <property type="component" value="Unplaced"/>
</dbReference>
<dbReference type="GO" id="GO:0045503">
    <property type="term" value="F:dynein light chain binding"/>
    <property type="evidence" value="ECO:0007669"/>
    <property type="project" value="InterPro"/>
</dbReference>
<evidence type="ECO:0000313" key="2">
    <source>
        <dbReference type="Proteomes" id="UP000887565"/>
    </source>
</evidence>